<proteinExistence type="predicted"/>
<comment type="caution">
    <text evidence="2">The sequence shown here is derived from an EMBL/GenBank/DDBJ whole genome shotgun (WGS) entry which is preliminary data.</text>
</comment>
<gene>
    <name evidence="2" type="ORF">PMI13_00786</name>
</gene>
<dbReference type="RefSeq" id="WP_007840881.1">
    <property type="nucleotide sequence ID" value="NZ_AKJY01000012.1"/>
</dbReference>
<sequence>MKKIINKLITINLYPFVLNIDFQKKILKRYNNPKDLIERSFFQYKVQFDVVPFYKKIINNIIGFFAIFYFFLKGILKQNNLIKDNLSTSKKVAIFPYKNYHYPNIIPIELKDEFHIQEINFMEDFLFKKKDFKFILNFIKKYPLHFYFLSKCISKIMFYRYIIERYKPSAIISSAEYSFSSSISTQFCRENNIEQINIMHGEKFFIIKDSFFEFDRFYIWDEFYKDLFINLKASSNQFIIGNFPNLKMDVKPNQEKYKYTYYLAAENQAELSKIKESLLKIENPEKICIRFHPRYSDFKTVKQIFEGFVIENPKETTMEESFSRTENVISLYSSCLVQAYFNQKNIIVDDVNNSSDKLKILKDSEYIILSKPHQLLSAII</sequence>
<dbReference type="AlphaFoldDB" id="J3CN87"/>
<keyword evidence="1" id="KW-0812">Transmembrane</keyword>
<keyword evidence="1" id="KW-1133">Transmembrane helix</keyword>
<protein>
    <recommendedName>
        <fullName evidence="4">Glycosyl/glycerophosphate transferase, teichoic acid biosynthesis</fullName>
    </recommendedName>
</protein>
<dbReference type="OrthoDB" id="2048529at2"/>
<organism evidence="2 3">
    <name type="scientific">Chryseobacterium populi</name>
    <dbReference type="NCBI Taxonomy" id="1144316"/>
    <lineage>
        <taxon>Bacteria</taxon>
        <taxon>Pseudomonadati</taxon>
        <taxon>Bacteroidota</taxon>
        <taxon>Flavobacteriia</taxon>
        <taxon>Flavobacteriales</taxon>
        <taxon>Weeksellaceae</taxon>
        <taxon>Chryseobacterium group</taxon>
        <taxon>Chryseobacterium</taxon>
    </lineage>
</organism>
<evidence type="ECO:0000313" key="2">
    <source>
        <dbReference type="EMBL" id="EJL74906.1"/>
    </source>
</evidence>
<feature type="transmembrane region" description="Helical" evidence="1">
    <location>
        <begin position="57"/>
        <end position="76"/>
    </location>
</feature>
<name>J3CN87_9FLAO</name>
<dbReference type="PATRIC" id="fig|1144316.3.peg.797"/>
<accession>J3CN87</accession>
<dbReference type="EMBL" id="AKJY01000012">
    <property type="protein sequence ID" value="EJL74906.1"/>
    <property type="molecule type" value="Genomic_DNA"/>
</dbReference>
<keyword evidence="1" id="KW-0472">Membrane</keyword>
<keyword evidence="3" id="KW-1185">Reference proteome</keyword>
<reference evidence="2 3" key="1">
    <citation type="journal article" date="2012" name="J. Bacteriol.">
        <title>Twenty-one genome sequences from Pseudomonas species and 19 genome sequences from diverse bacteria isolated from the rhizosphere and endosphere of Populus deltoides.</title>
        <authorList>
            <person name="Brown S.D."/>
            <person name="Utturkar S.M."/>
            <person name="Klingeman D.M."/>
            <person name="Johnson C.M."/>
            <person name="Martin S.L."/>
            <person name="Land M.L."/>
            <person name="Lu T.Y."/>
            <person name="Schadt C.W."/>
            <person name="Doktycz M.J."/>
            <person name="Pelletier D.A."/>
        </authorList>
    </citation>
    <scope>NUCLEOTIDE SEQUENCE [LARGE SCALE GENOMIC DNA]</scope>
    <source>
        <strain evidence="2 3">CF314</strain>
    </source>
</reference>
<evidence type="ECO:0000313" key="3">
    <source>
        <dbReference type="Proteomes" id="UP000007509"/>
    </source>
</evidence>
<evidence type="ECO:0000256" key="1">
    <source>
        <dbReference type="SAM" id="Phobius"/>
    </source>
</evidence>
<dbReference type="Proteomes" id="UP000007509">
    <property type="component" value="Unassembled WGS sequence"/>
</dbReference>
<evidence type="ECO:0008006" key="4">
    <source>
        <dbReference type="Google" id="ProtNLM"/>
    </source>
</evidence>